<proteinExistence type="predicted"/>
<accession>K1XYF8</accession>
<comment type="caution">
    <text evidence="1">The sequence shown here is derived from an EMBL/GenBank/DDBJ whole genome shotgun (WGS) entry which is preliminary data.</text>
</comment>
<dbReference type="Pfam" id="PF01546">
    <property type="entry name" value="Peptidase_M20"/>
    <property type="match status" value="1"/>
</dbReference>
<dbReference type="InterPro" id="IPR001160">
    <property type="entry name" value="Peptidase_M20C"/>
</dbReference>
<dbReference type="PANTHER" id="PTHR43501:SF1">
    <property type="entry name" value="CYTOSOL NON-SPECIFIC DIPEPTIDASE"/>
    <property type="match status" value="1"/>
</dbReference>
<protein>
    <recommendedName>
        <fullName evidence="2">Aminoacyl-histidine dipeptidase</fullName>
    </recommendedName>
</protein>
<dbReference type="GO" id="GO:0005829">
    <property type="term" value="C:cytosol"/>
    <property type="evidence" value="ECO:0007669"/>
    <property type="project" value="TreeGrafter"/>
</dbReference>
<organism evidence="1">
    <name type="scientific">uncultured bacterium</name>
    <name type="common">gcode 4</name>
    <dbReference type="NCBI Taxonomy" id="1234023"/>
    <lineage>
        <taxon>Bacteria</taxon>
        <taxon>environmental samples</taxon>
    </lineage>
</organism>
<dbReference type="AlphaFoldDB" id="K1XYF8"/>
<dbReference type="EMBL" id="AMFJ01034183">
    <property type="protein sequence ID" value="EKD30021.1"/>
    <property type="molecule type" value="Genomic_DNA"/>
</dbReference>
<dbReference type="SUPFAM" id="SSF53187">
    <property type="entry name" value="Zn-dependent exopeptidases"/>
    <property type="match status" value="1"/>
</dbReference>
<dbReference type="InterPro" id="IPR002933">
    <property type="entry name" value="Peptidase_M20"/>
</dbReference>
<gene>
    <name evidence="1" type="ORF">ACD_78C00183G0002</name>
</gene>
<reference evidence="1" key="1">
    <citation type="journal article" date="2012" name="Science">
        <title>Fermentation, hydrogen, and sulfur metabolism in multiple uncultivated bacterial phyla.</title>
        <authorList>
            <person name="Wrighton K.C."/>
            <person name="Thomas B.C."/>
            <person name="Sharon I."/>
            <person name="Miller C.S."/>
            <person name="Castelle C.J."/>
            <person name="VerBerkmoes N.C."/>
            <person name="Wilkins M.J."/>
            <person name="Hettich R.L."/>
            <person name="Lipton M.S."/>
            <person name="Williams K.H."/>
            <person name="Long P.E."/>
            <person name="Banfield J.F."/>
        </authorList>
    </citation>
    <scope>NUCLEOTIDE SEQUENCE [LARGE SCALE GENOMIC DNA]</scope>
</reference>
<dbReference type="PRINTS" id="PR00934">
    <property type="entry name" value="XHISDIPTASE"/>
</dbReference>
<evidence type="ECO:0000313" key="1">
    <source>
        <dbReference type="EMBL" id="EKD30021.1"/>
    </source>
</evidence>
<evidence type="ECO:0008006" key="2">
    <source>
        <dbReference type="Google" id="ProtNLM"/>
    </source>
</evidence>
<dbReference type="PANTHER" id="PTHR43501">
    <property type="entry name" value="CYTOSOL NON-SPECIFIC DIPEPTIDASE"/>
    <property type="match status" value="1"/>
</dbReference>
<dbReference type="PIRSF" id="PIRSF016599">
    <property type="entry name" value="Xaa-His_dipept"/>
    <property type="match status" value="1"/>
</dbReference>
<dbReference type="Gene3D" id="3.40.630.10">
    <property type="entry name" value="Zn peptidases"/>
    <property type="match status" value="2"/>
</dbReference>
<sequence>MSQALSYFRHITTIPRLSKKEEKIRAFLVDWACDKWYAYVIDTVGNLVISVPKAWTASDEVVILQAHMDMVYVQTPDSTIDFETDPLDIYEEDGYLRARGTSLGADNGIGVALAMSASEYPNHPPLELVFTIDEEAGMSGVLGLDFSLLHGKSVINLDNENDQEICISSAGWIGINLEKQLDFEETWAPLSALSIYGMKWGHSGVEIGENHGNAVEVLLGFFQKTSTVLGVADIQAGTASNVIPSRVDTIIVISDEIQFRQELSEYLSYIRTQFDCPDITFDIEKVQENRRVITDAQALFRHIHAIPVGVMKMSEKITWLVQTSISLGQISIKGGRLKITYLARSSKNDELSELVERVERHFLDLGFAVERDRGYPGWQEDPEGMLVKIISTEISRVTGNPPKIIALHAGLECWALISGLGTWATAVSIGPVMYDIHSVNERLEIASVERMEHILEGVLKRL</sequence>
<name>K1XYF8_9BACT</name>
<dbReference type="GO" id="GO:0070573">
    <property type="term" value="F:metallodipeptidase activity"/>
    <property type="evidence" value="ECO:0007669"/>
    <property type="project" value="TreeGrafter"/>
</dbReference>
<dbReference type="NCBIfam" id="TIGR01893">
    <property type="entry name" value="aa-his-dipept"/>
    <property type="match status" value="1"/>
</dbReference>
<dbReference type="GO" id="GO:0006508">
    <property type="term" value="P:proteolysis"/>
    <property type="evidence" value="ECO:0007669"/>
    <property type="project" value="InterPro"/>
</dbReference>